<dbReference type="InterPro" id="IPR020846">
    <property type="entry name" value="MFS_dom"/>
</dbReference>
<dbReference type="InterPro" id="IPR011701">
    <property type="entry name" value="MFS"/>
</dbReference>
<feature type="transmembrane region" description="Helical" evidence="5">
    <location>
        <begin position="303"/>
        <end position="322"/>
    </location>
</feature>
<dbReference type="InterPro" id="IPR036259">
    <property type="entry name" value="MFS_trans_sf"/>
</dbReference>
<keyword evidence="3 5" id="KW-1133">Transmembrane helix</keyword>
<dbReference type="Pfam" id="PF07690">
    <property type="entry name" value="MFS_1"/>
    <property type="match status" value="1"/>
</dbReference>
<feature type="transmembrane region" description="Helical" evidence="5">
    <location>
        <begin position="50"/>
        <end position="70"/>
    </location>
</feature>
<sequence>MSAASSAFPRPASRSAQWAVSALFFSYGLLFATLGLNLPSLRETLGLSDTQVGLALLAVSVGSLLTMPLTGGWAERWGSHHLTRLGAALTFSALLLPFFSTSLPLLILAFGILGLCNGVLDVALSAQGVTVEKAAGRPLMSRLHAFYSLGGLGGALAGGLLVGRVPPLWHVGSVTAAMLLLAAWAWNRLLPDAAQTPGPHADTPQGSPVPRTALVLGSLCFLGMLTEGANYDWAAIYYRDVLGVQAGEVAWGYGAFVGAMALGRWFGDRFRAWSGDLRAVRGGALLAAAGLALALLWPHPVASTLGFALSGLGLSNVVPVMYSVAGHALAGRGIATVATIGYAGFLLGPPAIGFLSDTLGLRLALGMAAAGAALVGLLAGRVFRAV</sequence>
<feature type="transmembrane region" description="Helical" evidence="5">
    <location>
        <begin position="18"/>
        <end position="38"/>
    </location>
</feature>
<feature type="transmembrane region" description="Helical" evidence="5">
    <location>
        <begin position="145"/>
        <end position="162"/>
    </location>
</feature>
<dbReference type="CDD" id="cd17393">
    <property type="entry name" value="MFS_MosC_like"/>
    <property type="match status" value="1"/>
</dbReference>
<evidence type="ECO:0000256" key="1">
    <source>
        <dbReference type="ARBA" id="ARBA00004141"/>
    </source>
</evidence>
<feature type="transmembrane region" description="Helical" evidence="5">
    <location>
        <begin position="279"/>
        <end position="297"/>
    </location>
</feature>
<evidence type="ECO:0000313" key="8">
    <source>
        <dbReference type="Proteomes" id="UP000632154"/>
    </source>
</evidence>
<dbReference type="PANTHER" id="PTHR23514">
    <property type="entry name" value="BYPASS OF STOP CODON PROTEIN 6"/>
    <property type="match status" value="1"/>
</dbReference>
<dbReference type="SUPFAM" id="SSF103473">
    <property type="entry name" value="MFS general substrate transporter"/>
    <property type="match status" value="1"/>
</dbReference>
<evidence type="ECO:0000313" key="7">
    <source>
        <dbReference type="EMBL" id="GHG10386.1"/>
    </source>
</evidence>
<dbReference type="PROSITE" id="PS50850">
    <property type="entry name" value="MFS"/>
    <property type="match status" value="1"/>
</dbReference>
<keyword evidence="2 5" id="KW-0812">Transmembrane</keyword>
<name>A0ABQ3KCT9_9DEIO</name>
<dbReference type="EMBL" id="BNAL01000041">
    <property type="protein sequence ID" value="GHG10386.1"/>
    <property type="molecule type" value="Genomic_DNA"/>
</dbReference>
<feature type="transmembrane region" description="Helical" evidence="5">
    <location>
        <begin position="334"/>
        <end position="355"/>
    </location>
</feature>
<proteinExistence type="predicted"/>
<feature type="transmembrane region" description="Helical" evidence="5">
    <location>
        <begin position="168"/>
        <end position="187"/>
    </location>
</feature>
<gene>
    <name evidence="7" type="ORF">GCM10017783_23570</name>
</gene>
<dbReference type="RefSeq" id="WP_189643946.1">
    <property type="nucleotide sequence ID" value="NZ_BNAL01000041.1"/>
</dbReference>
<evidence type="ECO:0000256" key="3">
    <source>
        <dbReference type="ARBA" id="ARBA00022989"/>
    </source>
</evidence>
<keyword evidence="4 5" id="KW-0472">Membrane</keyword>
<evidence type="ECO:0000256" key="4">
    <source>
        <dbReference type="ARBA" id="ARBA00023136"/>
    </source>
</evidence>
<keyword evidence="8" id="KW-1185">Reference proteome</keyword>
<evidence type="ECO:0000256" key="5">
    <source>
        <dbReference type="SAM" id="Phobius"/>
    </source>
</evidence>
<dbReference type="InterPro" id="IPR051788">
    <property type="entry name" value="MFS_Transporter"/>
</dbReference>
<reference evidence="8" key="1">
    <citation type="journal article" date="2019" name="Int. J. Syst. Evol. Microbiol.">
        <title>The Global Catalogue of Microorganisms (GCM) 10K type strain sequencing project: providing services to taxonomists for standard genome sequencing and annotation.</title>
        <authorList>
            <consortium name="The Broad Institute Genomics Platform"/>
            <consortium name="The Broad Institute Genome Sequencing Center for Infectious Disease"/>
            <person name="Wu L."/>
            <person name="Ma J."/>
        </authorList>
    </citation>
    <scope>NUCLEOTIDE SEQUENCE [LARGE SCALE GENOMIC DNA]</scope>
    <source>
        <strain evidence="8">CGMCC 1.18439</strain>
    </source>
</reference>
<comment type="caution">
    <text evidence="7">The sequence shown here is derived from an EMBL/GenBank/DDBJ whole genome shotgun (WGS) entry which is preliminary data.</text>
</comment>
<feature type="transmembrane region" description="Helical" evidence="5">
    <location>
        <begin position="208"/>
        <end position="229"/>
    </location>
</feature>
<evidence type="ECO:0000259" key="6">
    <source>
        <dbReference type="PROSITE" id="PS50850"/>
    </source>
</evidence>
<feature type="transmembrane region" description="Helical" evidence="5">
    <location>
        <begin position="105"/>
        <end position="124"/>
    </location>
</feature>
<dbReference type="Proteomes" id="UP000632154">
    <property type="component" value="Unassembled WGS sequence"/>
</dbReference>
<accession>A0ABQ3KCT9</accession>
<dbReference type="Gene3D" id="1.20.1250.20">
    <property type="entry name" value="MFS general substrate transporter like domains"/>
    <property type="match status" value="1"/>
</dbReference>
<organism evidence="7 8">
    <name type="scientific">Deinococcus piscis</name>
    <dbReference type="NCBI Taxonomy" id="394230"/>
    <lineage>
        <taxon>Bacteria</taxon>
        <taxon>Thermotogati</taxon>
        <taxon>Deinococcota</taxon>
        <taxon>Deinococci</taxon>
        <taxon>Deinococcales</taxon>
        <taxon>Deinococcaceae</taxon>
        <taxon>Deinococcus</taxon>
    </lineage>
</organism>
<protein>
    <submittedName>
        <fullName evidence="7">MFS transporter</fullName>
    </submittedName>
</protein>
<feature type="domain" description="Major facilitator superfamily (MFS) profile" evidence="6">
    <location>
        <begin position="16"/>
        <end position="386"/>
    </location>
</feature>
<dbReference type="PANTHER" id="PTHR23514:SF13">
    <property type="entry name" value="INNER MEMBRANE PROTEIN YBJJ"/>
    <property type="match status" value="1"/>
</dbReference>
<feature type="transmembrane region" description="Helical" evidence="5">
    <location>
        <begin position="249"/>
        <end position="267"/>
    </location>
</feature>
<feature type="transmembrane region" description="Helical" evidence="5">
    <location>
        <begin position="361"/>
        <end position="383"/>
    </location>
</feature>
<evidence type="ECO:0000256" key="2">
    <source>
        <dbReference type="ARBA" id="ARBA00022692"/>
    </source>
</evidence>
<comment type="subcellular location">
    <subcellularLocation>
        <location evidence="1">Membrane</location>
        <topology evidence="1">Multi-pass membrane protein</topology>
    </subcellularLocation>
</comment>